<proteinExistence type="inferred from homology"/>
<dbReference type="Gene3D" id="2.170.190.11">
    <property type="entry name" value="Molybdopterin biosynthesis moea protein, domain 3"/>
    <property type="match status" value="1"/>
</dbReference>
<dbReference type="InterPro" id="IPR038987">
    <property type="entry name" value="MoeA-like"/>
</dbReference>
<keyword evidence="9" id="KW-1185">Reference proteome</keyword>
<comment type="caution">
    <text evidence="8">The sequence shown here is derived from an EMBL/GenBank/DDBJ whole genome shotgun (WGS) entry which is preliminary data.</text>
</comment>
<dbReference type="CDD" id="cd00887">
    <property type="entry name" value="MoeA"/>
    <property type="match status" value="1"/>
</dbReference>
<evidence type="ECO:0000256" key="6">
    <source>
        <dbReference type="RuleBase" id="RU365090"/>
    </source>
</evidence>
<dbReference type="InterPro" id="IPR036688">
    <property type="entry name" value="MoeA_C_domain_IV_sf"/>
</dbReference>
<dbReference type="NCBIfam" id="NF045515">
    <property type="entry name" value="Glp_gephyrin"/>
    <property type="match status" value="1"/>
</dbReference>
<dbReference type="EC" id="2.10.1.1" evidence="6"/>
<comment type="function">
    <text evidence="1 6">Catalyzes the insertion of molybdate into adenylated molybdopterin with the concomitant release of AMP.</text>
</comment>
<dbReference type="EMBL" id="JBIGHZ010000001">
    <property type="protein sequence ID" value="MFG6447337.1"/>
    <property type="molecule type" value="Genomic_DNA"/>
</dbReference>
<dbReference type="Gene3D" id="3.40.980.10">
    <property type="entry name" value="MoaB/Mog-like domain"/>
    <property type="match status" value="1"/>
</dbReference>
<keyword evidence="6" id="KW-0460">Magnesium</keyword>
<evidence type="ECO:0000259" key="7">
    <source>
        <dbReference type="SMART" id="SM00852"/>
    </source>
</evidence>
<reference evidence="8 9" key="1">
    <citation type="submission" date="2024-08" db="EMBL/GenBank/DDBJ databases">
        <authorList>
            <person name="Lu H."/>
        </authorList>
    </citation>
    <scope>NUCLEOTIDE SEQUENCE [LARGE SCALE GENOMIC DNA]</scope>
    <source>
        <strain evidence="8 9">BYS180W</strain>
    </source>
</reference>
<dbReference type="InterPro" id="IPR036135">
    <property type="entry name" value="MoeA_linker/N_sf"/>
</dbReference>
<gene>
    <name evidence="8" type="primary">glp</name>
    <name evidence="8" type="ORF">ACG0Z6_03665</name>
</gene>
<accession>A0ABW7FSM1</accession>
<organism evidence="8 9">
    <name type="scientific">Roseateles rivi</name>
    <dbReference type="NCBI Taxonomy" id="3299028"/>
    <lineage>
        <taxon>Bacteria</taxon>
        <taxon>Pseudomonadati</taxon>
        <taxon>Pseudomonadota</taxon>
        <taxon>Betaproteobacteria</taxon>
        <taxon>Burkholderiales</taxon>
        <taxon>Sphaerotilaceae</taxon>
        <taxon>Roseateles</taxon>
    </lineage>
</organism>
<comment type="cofactor">
    <cofactor evidence="6">
        <name>Mg(2+)</name>
        <dbReference type="ChEBI" id="CHEBI:18420"/>
    </cofactor>
</comment>
<comment type="pathway">
    <text evidence="2 6">Cofactor biosynthesis; molybdopterin biosynthesis.</text>
</comment>
<name>A0ABW7FSM1_9BURK</name>
<dbReference type="SUPFAM" id="SSF63882">
    <property type="entry name" value="MoeA N-terminal region -like"/>
    <property type="match status" value="1"/>
</dbReference>
<keyword evidence="4 6" id="KW-0501">Molybdenum cofactor biosynthesis</keyword>
<evidence type="ECO:0000256" key="1">
    <source>
        <dbReference type="ARBA" id="ARBA00002901"/>
    </source>
</evidence>
<dbReference type="InterPro" id="IPR005110">
    <property type="entry name" value="MoeA_linker/N"/>
</dbReference>
<comment type="catalytic activity">
    <reaction evidence="5">
        <text>adenylyl-molybdopterin + molybdate = Mo-molybdopterin + AMP + H(+)</text>
        <dbReference type="Rhea" id="RHEA:35047"/>
        <dbReference type="ChEBI" id="CHEBI:15378"/>
        <dbReference type="ChEBI" id="CHEBI:36264"/>
        <dbReference type="ChEBI" id="CHEBI:62727"/>
        <dbReference type="ChEBI" id="CHEBI:71302"/>
        <dbReference type="ChEBI" id="CHEBI:456215"/>
        <dbReference type="EC" id="2.10.1.1"/>
    </reaction>
</comment>
<dbReference type="SMART" id="SM00852">
    <property type="entry name" value="MoCF_biosynth"/>
    <property type="match status" value="1"/>
</dbReference>
<dbReference type="InterPro" id="IPR008284">
    <property type="entry name" value="MoCF_biosynth_CS"/>
</dbReference>
<dbReference type="RefSeq" id="WP_394458703.1">
    <property type="nucleotide sequence ID" value="NZ_JBIGHZ010000001.1"/>
</dbReference>
<dbReference type="NCBIfam" id="TIGR00177">
    <property type="entry name" value="molyb_syn"/>
    <property type="match status" value="1"/>
</dbReference>
<dbReference type="PANTHER" id="PTHR10192">
    <property type="entry name" value="MOLYBDOPTERIN BIOSYNTHESIS PROTEIN"/>
    <property type="match status" value="1"/>
</dbReference>
<dbReference type="Gene3D" id="2.40.340.10">
    <property type="entry name" value="MoeA, C-terminal, domain IV"/>
    <property type="match status" value="1"/>
</dbReference>
<evidence type="ECO:0000313" key="9">
    <source>
        <dbReference type="Proteomes" id="UP001606099"/>
    </source>
</evidence>
<dbReference type="InterPro" id="IPR005111">
    <property type="entry name" value="MoeA_C_domain_IV"/>
</dbReference>
<dbReference type="InterPro" id="IPR001453">
    <property type="entry name" value="MoaB/Mog_dom"/>
</dbReference>
<feature type="domain" description="MoaB/Mog" evidence="7">
    <location>
        <begin position="189"/>
        <end position="330"/>
    </location>
</feature>
<sequence length="414" mass="44074">MKPAQPLMSLDDALQHMLQKVQPLADVETLPLAQALGRVLRQPLHARIDVPPQDNSAMDGYALSLADWPQPWPEAGVVLPVSQRVAAGHLPQPLQPGTAARIFTGAFVPPGADAVLMQEQTEVLQPGVPGQVRLLAAPTPGQAIRRRGEDLRADHEVLSAGLRLQAGALGLAAAAGHASVTVSRRPRVALFSTGDELMQPGDAPRPGAIYNSNRTLLQALLQDWGCEVLDLGMVPDQLDATRAALRTAAAQADLVLTTGGVSVGEEDHIKAAVQAEGALQLWQIAMKPGKPLAFGQVGPAQQPVWFVGLPGNPVSSWVTCLLTVRPLLLRLQGASELQPQALQLPAAFAWPRPDKRREFLRARLNDQGALELFRNQGSGVLSSAVWADGLVDVAAGQTIEPGQPVRFLPLSQLR</sequence>
<evidence type="ECO:0000256" key="5">
    <source>
        <dbReference type="ARBA" id="ARBA00047317"/>
    </source>
</evidence>
<evidence type="ECO:0000313" key="8">
    <source>
        <dbReference type="EMBL" id="MFG6447337.1"/>
    </source>
</evidence>
<dbReference type="InterPro" id="IPR036425">
    <property type="entry name" value="MoaB/Mog-like_dom_sf"/>
</dbReference>
<keyword evidence="6" id="KW-0808">Transferase</keyword>
<dbReference type="Proteomes" id="UP001606099">
    <property type="component" value="Unassembled WGS sequence"/>
</dbReference>
<dbReference type="Pfam" id="PF03454">
    <property type="entry name" value="MoeA_C"/>
    <property type="match status" value="1"/>
</dbReference>
<comment type="similarity">
    <text evidence="3 6">Belongs to the MoeA family.</text>
</comment>
<dbReference type="Gene3D" id="3.90.105.10">
    <property type="entry name" value="Molybdopterin biosynthesis moea protein, domain 2"/>
    <property type="match status" value="1"/>
</dbReference>
<dbReference type="SUPFAM" id="SSF53218">
    <property type="entry name" value="Molybdenum cofactor biosynthesis proteins"/>
    <property type="match status" value="1"/>
</dbReference>
<evidence type="ECO:0000256" key="4">
    <source>
        <dbReference type="ARBA" id="ARBA00023150"/>
    </source>
</evidence>
<dbReference type="PROSITE" id="PS01079">
    <property type="entry name" value="MOCF_BIOSYNTHESIS_2"/>
    <property type="match status" value="1"/>
</dbReference>
<dbReference type="Pfam" id="PF03453">
    <property type="entry name" value="MoeA_N"/>
    <property type="match status" value="1"/>
</dbReference>
<dbReference type="PANTHER" id="PTHR10192:SF5">
    <property type="entry name" value="GEPHYRIN"/>
    <property type="match status" value="1"/>
</dbReference>
<keyword evidence="6" id="KW-0500">Molybdenum</keyword>
<keyword evidence="6" id="KW-0479">Metal-binding</keyword>
<evidence type="ECO:0000256" key="2">
    <source>
        <dbReference type="ARBA" id="ARBA00005046"/>
    </source>
</evidence>
<protein>
    <recommendedName>
        <fullName evidence="6">Molybdopterin molybdenumtransferase</fullName>
        <ecNumber evidence="6">2.10.1.1</ecNumber>
    </recommendedName>
</protein>
<dbReference type="Pfam" id="PF00994">
    <property type="entry name" value="MoCF_biosynth"/>
    <property type="match status" value="1"/>
</dbReference>
<dbReference type="SUPFAM" id="SSF63867">
    <property type="entry name" value="MoeA C-terminal domain-like"/>
    <property type="match status" value="1"/>
</dbReference>
<evidence type="ECO:0000256" key="3">
    <source>
        <dbReference type="ARBA" id="ARBA00010763"/>
    </source>
</evidence>